<protein>
    <submittedName>
        <fullName evidence="1">Uncharacterized protein</fullName>
    </submittedName>
</protein>
<reference evidence="1" key="1">
    <citation type="journal article" date="2017" name="Nature">
        <title>The sunflower genome provides insights into oil metabolism, flowering and Asterid evolution.</title>
        <authorList>
            <person name="Badouin H."/>
            <person name="Gouzy J."/>
            <person name="Grassa C.J."/>
            <person name="Murat F."/>
            <person name="Staton S.E."/>
            <person name="Cottret L."/>
            <person name="Lelandais-Briere C."/>
            <person name="Owens G.L."/>
            <person name="Carrere S."/>
            <person name="Mayjonade B."/>
            <person name="Legrand L."/>
            <person name="Gill N."/>
            <person name="Kane N.C."/>
            <person name="Bowers J.E."/>
            <person name="Hubner S."/>
            <person name="Bellec A."/>
            <person name="Berard A."/>
            <person name="Berges H."/>
            <person name="Blanchet N."/>
            <person name="Boniface M.C."/>
            <person name="Brunel D."/>
            <person name="Catrice O."/>
            <person name="Chaidir N."/>
            <person name="Claudel C."/>
            <person name="Donnadieu C."/>
            <person name="Faraut T."/>
            <person name="Fievet G."/>
            <person name="Helmstetter N."/>
            <person name="King M."/>
            <person name="Knapp S.J."/>
            <person name="Lai Z."/>
            <person name="Le Paslier M.C."/>
            <person name="Lippi Y."/>
            <person name="Lorenzon L."/>
            <person name="Mandel J.R."/>
            <person name="Marage G."/>
            <person name="Marchand G."/>
            <person name="Marquand E."/>
            <person name="Bret-Mestries E."/>
            <person name="Morien E."/>
            <person name="Nambeesan S."/>
            <person name="Nguyen T."/>
            <person name="Pegot-Espagnet P."/>
            <person name="Pouilly N."/>
            <person name="Raftis F."/>
            <person name="Sallet E."/>
            <person name="Schiex T."/>
            <person name="Thomas J."/>
            <person name="Vandecasteele C."/>
            <person name="Vares D."/>
            <person name="Vear F."/>
            <person name="Vautrin S."/>
            <person name="Crespi M."/>
            <person name="Mangin B."/>
            <person name="Burke J.M."/>
            <person name="Salse J."/>
            <person name="Munos S."/>
            <person name="Vincourt P."/>
            <person name="Rieseberg L.H."/>
            <person name="Langlade N.B."/>
        </authorList>
    </citation>
    <scope>NUCLEOTIDE SEQUENCE</scope>
    <source>
        <tissue evidence="1">Leaves</tissue>
    </source>
</reference>
<keyword evidence="2" id="KW-1185">Reference proteome</keyword>
<accession>A0A9K3HKF0</accession>
<dbReference type="AlphaFoldDB" id="A0A9K3HKF0"/>
<dbReference type="EMBL" id="MNCJ02000326">
    <property type="protein sequence ID" value="KAF5779937.1"/>
    <property type="molecule type" value="Genomic_DNA"/>
</dbReference>
<name>A0A9K3HKF0_HELAN</name>
<evidence type="ECO:0000313" key="2">
    <source>
        <dbReference type="Proteomes" id="UP000215914"/>
    </source>
</evidence>
<evidence type="ECO:0000313" key="1">
    <source>
        <dbReference type="EMBL" id="KAF5779937.1"/>
    </source>
</evidence>
<organism evidence="1 2">
    <name type="scientific">Helianthus annuus</name>
    <name type="common">Common sunflower</name>
    <dbReference type="NCBI Taxonomy" id="4232"/>
    <lineage>
        <taxon>Eukaryota</taxon>
        <taxon>Viridiplantae</taxon>
        <taxon>Streptophyta</taxon>
        <taxon>Embryophyta</taxon>
        <taxon>Tracheophyta</taxon>
        <taxon>Spermatophyta</taxon>
        <taxon>Magnoliopsida</taxon>
        <taxon>eudicotyledons</taxon>
        <taxon>Gunneridae</taxon>
        <taxon>Pentapetalae</taxon>
        <taxon>asterids</taxon>
        <taxon>campanulids</taxon>
        <taxon>Asterales</taxon>
        <taxon>Asteraceae</taxon>
        <taxon>Asteroideae</taxon>
        <taxon>Heliantheae alliance</taxon>
        <taxon>Heliantheae</taxon>
        <taxon>Helianthus</taxon>
    </lineage>
</organism>
<comment type="caution">
    <text evidence="1">The sequence shown here is derived from an EMBL/GenBank/DDBJ whole genome shotgun (WGS) entry which is preliminary data.</text>
</comment>
<sequence>MIGVPKGYIKTAQIGFQLSSQNFESCRLSDSICSNQTENLPRPRDRQPVQFEGVGPITMSCIFIQIFW</sequence>
<dbReference type="Proteomes" id="UP000215914">
    <property type="component" value="Unassembled WGS sequence"/>
</dbReference>
<proteinExistence type="predicted"/>
<gene>
    <name evidence="1" type="ORF">HanXRQr2_Chr11g0466441</name>
</gene>
<reference evidence="1" key="2">
    <citation type="submission" date="2020-06" db="EMBL/GenBank/DDBJ databases">
        <title>Helianthus annuus Genome sequencing and assembly Release 2.</title>
        <authorList>
            <person name="Gouzy J."/>
            <person name="Langlade N."/>
            <person name="Munos S."/>
        </authorList>
    </citation>
    <scope>NUCLEOTIDE SEQUENCE</scope>
    <source>
        <tissue evidence="1">Leaves</tissue>
    </source>
</reference>
<dbReference type="Gramene" id="mRNA:HanXRQr2_Chr11g0466441">
    <property type="protein sequence ID" value="CDS:HanXRQr2_Chr11g0466441.1"/>
    <property type="gene ID" value="HanXRQr2_Chr11g0466441"/>
</dbReference>